<dbReference type="Proteomes" id="UP001060261">
    <property type="component" value="Chromosome"/>
</dbReference>
<dbReference type="InterPro" id="IPR001453">
    <property type="entry name" value="MoaB/Mog_dom"/>
</dbReference>
<reference evidence="4" key="1">
    <citation type="submission" date="2022-09" db="EMBL/GenBank/DDBJ databases">
        <title>genome sequence of Deinococcus rubellus.</title>
        <authorList>
            <person name="Srinivasan S."/>
        </authorList>
    </citation>
    <scope>NUCLEOTIDE SEQUENCE</scope>
    <source>
        <strain evidence="4">Ant6</strain>
    </source>
</reference>
<keyword evidence="2" id="KW-0501">Molybdenum cofactor biosynthesis</keyword>
<dbReference type="PANTHER" id="PTHR43232">
    <property type="entry name" value="MOLYBDENUM COFACTOR BIOSYNTHESIS PROTEIN B"/>
    <property type="match status" value="1"/>
</dbReference>
<name>A0ABY5YG77_9DEIO</name>
<evidence type="ECO:0000313" key="4">
    <source>
        <dbReference type="EMBL" id="UWX62843.1"/>
    </source>
</evidence>
<comment type="function">
    <text evidence="2">May be involved in the biosynthesis of molybdopterin.</text>
</comment>
<protein>
    <recommendedName>
        <fullName evidence="1 2">Molybdenum cofactor biosynthesis protein B</fullName>
    </recommendedName>
</protein>
<comment type="similarity">
    <text evidence="2">Belongs to the MoaB/Mog family.</text>
</comment>
<sequence length="170" mass="18471">MGRDDHQQAAPRIVRVAVLTISDTRTPETDTSGQYLRRELAVLGHSLSGWAIVRDDATEIRPAITRMMHDAEVLITSGGTGITGRDVTIPVVESLITKPMPGFGELFRMLSYQEVRGAAMLSRAVGGLAGHTLIFALPGSLNAVKTAWEGLLRDELGHLVFEMTRHGQRG</sequence>
<dbReference type="SUPFAM" id="SSF53218">
    <property type="entry name" value="Molybdenum cofactor biosynthesis proteins"/>
    <property type="match status" value="1"/>
</dbReference>
<dbReference type="CDD" id="cd00886">
    <property type="entry name" value="MogA_MoaB"/>
    <property type="match status" value="1"/>
</dbReference>
<dbReference type="Gene3D" id="3.40.980.10">
    <property type="entry name" value="MoaB/Mog-like domain"/>
    <property type="match status" value="1"/>
</dbReference>
<organism evidence="4 5">
    <name type="scientific">Deinococcus rubellus</name>
    <dbReference type="NCBI Taxonomy" id="1889240"/>
    <lineage>
        <taxon>Bacteria</taxon>
        <taxon>Thermotogati</taxon>
        <taxon>Deinococcota</taxon>
        <taxon>Deinococci</taxon>
        <taxon>Deinococcales</taxon>
        <taxon>Deinococcaceae</taxon>
        <taxon>Deinococcus</taxon>
    </lineage>
</organism>
<dbReference type="PANTHER" id="PTHR43232:SF2">
    <property type="entry name" value="MOLYBDENUM COFACTOR BIOSYNTHESIS PROTEIN B"/>
    <property type="match status" value="1"/>
</dbReference>
<evidence type="ECO:0000256" key="1">
    <source>
        <dbReference type="ARBA" id="ARBA00015262"/>
    </source>
</evidence>
<dbReference type="RefSeq" id="WP_260559137.1">
    <property type="nucleotide sequence ID" value="NZ_BAABEC010000071.1"/>
</dbReference>
<feature type="domain" description="MoaB/Mog" evidence="3">
    <location>
        <begin position="17"/>
        <end position="159"/>
    </location>
</feature>
<evidence type="ECO:0000313" key="5">
    <source>
        <dbReference type="Proteomes" id="UP001060261"/>
    </source>
</evidence>
<dbReference type="Pfam" id="PF00994">
    <property type="entry name" value="MoCF_biosynth"/>
    <property type="match status" value="1"/>
</dbReference>
<dbReference type="EMBL" id="CP104213">
    <property type="protein sequence ID" value="UWX62843.1"/>
    <property type="molecule type" value="Genomic_DNA"/>
</dbReference>
<dbReference type="InterPro" id="IPR036425">
    <property type="entry name" value="MoaB/Mog-like_dom_sf"/>
</dbReference>
<evidence type="ECO:0000259" key="3">
    <source>
        <dbReference type="SMART" id="SM00852"/>
    </source>
</evidence>
<dbReference type="PIRSF" id="PIRSF006443">
    <property type="entry name" value="MoaB"/>
    <property type="match status" value="1"/>
</dbReference>
<comment type="pathway">
    <text evidence="2">Cofactor biosynthesis; molybdopterin biosynthesis.</text>
</comment>
<keyword evidence="5" id="KW-1185">Reference proteome</keyword>
<evidence type="ECO:0000256" key="2">
    <source>
        <dbReference type="PIRNR" id="PIRNR006443"/>
    </source>
</evidence>
<dbReference type="SMART" id="SM00852">
    <property type="entry name" value="MoCF_biosynth"/>
    <property type="match status" value="1"/>
</dbReference>
<dbReference type="InterPro" id="IPR012245">
    <property type="entry name" value="MoaB"/>
</dbReference>
<gene>
    <name evidence="4" type="ORF">N0D28_08660</name>
</gene>
<accession>A0ABY5YG77</accession>
<dbReference type="NCBIfam" id="TIGR00177">
    <property type="entry name" value="molyb_syn"/>
    <property type="match status" value="1"/>
</dbReference>
<proteinExistence type="inferred from homology"/>